<evidence type="ECO:0000256" key="6">
    <source>
        <dbReference type="ARBA" id="ARBA00023136"/>
    </source>
</evidence>
<protein>
    <submittedName>
        <fullName evidence="12">Annexin</fullName>
    </submittedName>
</protein>
<keyword evidence="3 8" id="KW-0812">Transmembrane</keyword>
<dbReference type="STRING" id="1388766.A0A017SIS5"/>
<organism evidence="12 13">
    <name type="scientific">Aspergillus ruber (strain CBS 135680)</name>
    <dbReference type="NCBI Taxonomy" id="1388766"/>
    <lineage>
        <taxon>Eukaryota</taxon>
        <taxon>Fungi</taxon>
        <taxon>Dikarya</taxon>
        <taxon>Ascomycota</taxon>
        <taxon>Pezizomycotina</taxon>
        <taxon>Eurotiomycetes</taxon>
        <taxon>Eurotiomycetidae</taxon>
        <taxon>Eurotiales</taxon>
        <taxon>Aspergillaceae</taxon>
        <taxon>Aspergillus</taxon>
        <taxon>Aspergillus subgen. Aspergillus</taxon>
    </lineage>
</organism>
<dbReference type="InterPro" id="IPR009117">
    <property type="entry name" value="ANX14"/>
</dbReference>
<dbReference type="GO" id="GO:0012506">
    <property type="term" value="C:vesicle membrane"/>
    <property type="evidence" value="ECO:0007669"/>
    <property type="project" value="TreeGrafter"/>
</dbReference>
<dbReference type="AlphaFoldDB" id="A0A017SIS5"/>
<dbReference type="GO" id="GO:0005544">
    <property type="term" value="F:calcium-dependent phospholipid binding"/>
    <property type="evidence" value="ECO:0007669"/>
    <property type="project" value="InterPro"/>
</dbReference>
<proteinExistence type="inferred from homology"/>
<evidence type="ECO:0000256" key="7">
    <source>
        <dbReference type="ARBA" id="ARBA00023216"/>
    </source>
</evidence>
<keyword evidence="13" id="KW-1185">Reference proteome</keyword>
<dbReference type="GO" id="GO:0005634">
    <property type="term" value="C:nucleus"/>
    <property type="evidence" value="ECO:0007669"/>
    <property type="project" value="TreeGrafter"/>
</dbReference>
<dbReference type="SUPFAM" id="SSF47874">
    <property type="entry name" value="Annexin"/>
    <property type="match status" value="1"/>
</dbReference>
<keyword evidence="6 8" id="KW-0472">Membrane</keyword>
<dbReference type="GO" id="GO:0005886">
    <property type="term" value="C:plasma membrane"/>
    <property type="evidence" value="ECO:0007669"/>
    <property type="project" value="TreeGrafter"/>
</dbReference>
<dbReference type="Proteomes" id="UP000019804">
    <property type="component" value="Unassembled WGS sequence"/>
</dbReference>
<keyword evidence="5 8" id="KW-1133">Transmembrane helix</keyword>
<accession>A0A017SIS5</accession>
<evidence type="ECO:0000256" key="5">
    <source>
        <dbReference type="ARBA" id="ARBA00022989"/>
    </source>
</evidence>
<feature type="domain" description="EXPERA" evidence="11">
    <location>
        <begin position="40"/>
        <end position="220"/>
    </location>
</feature>
<keyword evidence="4" id="KW-0677">Repeat</keyword>
<dbReference type="GeneID" id="63701361"/>
<evidence type="ECO:0000313" key="12">
    <source>
        <dbReference type="EMBL" id="EYE96862.1"/>
    </source>
</evidence>
<evidence type="ECO:0000256" key="1">
    <source>
        <dbReference type="ARBA" id="ARBA00004141"/>
    </source>
</evidence>
<dbReference type="Pfam" id="PF00191">
    <property type="entry name" value="Annexin"/>
    <property type="match status" value="4"/>
</dbReference>
<dbReference type="InterPro" id="IPR037104">
    <property type="entry name" value="Annexin_sf"/>
</dbReference>
<dbReference type="InterPro" id="IPR018502">
    <property type="entry name" value="Annexin_repeat"/>
</dbReference>
<dbReference type="GO" id="GO:0001786">
    <property type="term" value="F:phosphatidylserine binding"/>
    <property type="evidence" value="ECO:0007669"/>
    <property type="project" value="TreeGrafter"/>
</dbReference>
<feature type="transmembrane region" description="Helical" evidence="10">
    <location>
        <begin position="163"/>
        <end position="182"/>
    </location>
</feature>
<name>A0A017SIS5_ASPRC</name>
<evidence type="ECO:0000259" key="11">
    <source>
        <dbReference type="PROSITE" id="PS51751"/>
    </source>
</evidence>
<dbReference type="PRINTS" id="PR00196">
    <property type="entry name" value="ANNEXIN"/>
</dbReference>
<sequence>METVPFTLDLPTCLCTAFALSMMPIAYFFSTALIPSTEKRNRFLFFWHAYDALTHLFVEGSFLYECFTSYVSVPAGLNREPFFLGIKDRVYGAAYGTGPSARLWQEYAKADFRWATADANVVALELLTVFLGGPAAIYICYLLWKSSSSRTTASSRGAAKAKLWLVAPALATAELYGGWMTFAPEWLTGSAQLETGNAVYLWFYLFFFNTLWVWIPGWILWESAKELRAAFVTAETDERKSQSPPSSFMHLTFILLSCSTAIAFCTAYTTVSIMSYNAYPPHQPYGHPPPQGYPGQPPYPQQQPGFGSPPPQGYYPPPQGQFGHPPPQAGYGAPPPQAPYPPGPGFHGPSPQPPFGGPGYPQHGGPGPVPGPYGAPPAPAGPSHFAPPPMPHGPPAMPSLGYSPGQMAPGDFRQQADLLRKSMKGFGTDEKTLIQVLAKLDPLQSAAVRSTYSSHIKRDLHKDVKSETSSYLRQGLLAIIDGPLMHDVALAREAVEGIGTKEWLLNDVLLSRSNADLNAIKTAYEHTYRRSLQKDVEGDLSFKTATLFANVLRANRHEESTPINPQLVHDEAKTIHNATSARIVNNVDEVCGIFARSSDNEIRAINRAFTDRYHTSLEKHLESQFSGHMKDALLHMLQTALDPAMRAADLMEDCMKGMGTKDEKLVVRAVRVHWNRAHLDQVKGAYRLKYKTELAARVRGETSGDYGRLMVALVE</sequence>
<feature type="compositionally biased region" description="Pro residues" evidence="9">
    <location>
        <begin position="367"/>
        <end position="397"/>
    </location>
</feature>
<dbReference type="SMART" id="SM00335">
    <property type="entry name" value="ANX"/>
    <property type="match status" value="4"/>
</dbReference>
<dbReference type="GO" id="GO:0005737">
    <property type="term" value="C:cytoplasm"/>
    <property type="evidence" value="ECO:0007669"/>
    <property type="project" value="TreeGrafter"/>
</dbReference>
<dbReference type="RefSeq" id="XP_040640550.1">
    <property type="nucleotide sequence ID" value="XM_040786237.1"/>
</dbReference>
<dbReference type="InterPro" id="IPR033118">
    <property type="entry name" value="EXPERA"/>
</dbReference>
<dbReference type="InterPro" id="IPR001464">
    <property type="entry name" value="Annexin"/>
</dbReference>
<evidence type="ECO:0000256" key="4">
    <source>
        <dbReference type="ARBA" id="ARBA00022737"/>
    </source>
</evidence>
<feature type="transmembrane region" description="Helical" evidence="10">
    <location>
        <begin position="202"/>
        <end position="221"/>
    </location>
</feature>
<evidence type="ECO:0000256" key="10">
    <source>
        <dbReference type="SAM" id="Phobius"/>
    </source>
</evidence>
<evidence type="ECO:0000256" key="2">
    <source>
        <dbReference type="ARBA" id="ARBA00007831"/>
    </source>
</evidence>
<dbReference type="EMBL" id="KK088417">
    <property type="protein sequence ID" value="EYE96862.1"/>
    <property type="molecule type" value="Genomic_DNA"/>
</dbReference>
<dbReference type="PANTHER" id="PTHR10502">
    <property type="entry name" value="ANNEXIN"/>
    <property type="match status" value="1"/>
</dbReference>
<dbReference type="Pfam" id="PF05241">
    <property type="entry name" value="EBP"/>
    <property type="match status" value="1"/>
</dbReference>
<feature type="transmembrane region" description="Helical" evidence="10">
    <location>
        <begin position="121"/>
        <end position="143"/>
    </location>
</feature>
<evidence type="ECO:0000256" key="9">
    <source>
        <dbReference type="SAM" id="MobiDB-lite"/>
    </source>
</evidence>
<dbReference type="GO" id="GO:0005509">
    <property type="term" value="F:calcium ion binding"/>
    <property type="evidence" value="ECO:0007669"/>
    <property type="project" value="InterPro"/>
</dbReference>
<gene>
    <name evidence="12" type="ORF">EURHEDRAFT_514096</name>
</gene>
<feature type="compositionally biased region" description="Pro residues" evidence="9">
    <location>
        <begin position="285"/>
        <end position="356"/>
    </location>
</feature>
<reference evidence="13" key="1">
    <citation type="journal article" date="2014" name="Nat. Commun.">
        <title>Genomic adaptations of the halophilic Dead Sea filamentous fungus Eurotium rubrum.</title>
        <authorList>
            <person name="Kis-Papo T."/>
            <person name="Weig A.R."/>
            <person name="Riley R."/>
            <person name="Persoh D."/>
            <person name="Salamov A."/>
            <person name="Sun H."/>
            <person name="Lipzen A."/>
            <person name="Wasser S.P."/>
            <person name="Rambold G."/>
            <person name="Grigoriev I.V."/>
            <person name="Nevo E."/>
        </authorList>
    </citation>
    <scope>NUCLEOTIDE SEQUENCE [LARGE SCALE GENOMIC DNA]</scope>
    <source>
        <strain evidence="13">CBS 135680</strain>
    </source>
</reference>
<evidence type="ECO:0000256" key="8">
    <source>
        <dbReference type="PROSITE-ProRule" id="PRU01087"/>
    </source>
</evidence>
<dbReference type="PROSITE" id="PS51897">
    <property type="entry name" value="ANNEXIN_2"/>
    <property type="match status" value="4"/>
</dbReference>
<keyword evidence="7" id="KW-0041">Annexin</keyword>
<dbReference type="HOGENOM" id="CLU_390871_0_0_1"/>
<dbReference type="Gene3D" id="1.10.220.10">
    <property type="entry name" value="Annexin"/>
    <property type="match status" value="4"/>
</dbReference>
<feature type="transmembrane region" description="Helical" evidence="10">
    <location>
        <begin position="12"/>
        <end position="34"/>
    </location>
</feature>
<feature type="region of interest" description="Disordered" evidence="9">
    <location>
        <begin position="285"/>
        <end position="410"/>
    </location>
</feature>
<dbReference type="PANTHER" id="PTHR10502:SF102">
    <property type="entry name" value="ANNEXIN B11"/>
    <property type="match status" value="1"/>
</dbReference>
<dbReference type="OrthoDB" id="37886at2759"/>
<evidence type="ECO:0000313" key="13">
    <source>
        <dbReference type="Proteomes" id="UP000019804"/>
    </source>
</evidence>
<dbReference type="PROSITE" id="PS51751">
    <property type="entry name" value="EXPERA"/>
    <property type="match status" value="1"/>
</dbReference>
<comment type="similarity">
    <text evidence="2">Belongs to the annexin family.</text>
</comment>
<feature type="transmembrane region" description="Helical" evidence="10">
    <location>
        <begin position="248"/>
        <end position="271"/>
    </location>
</feature>
<evidence type="ECO:0000256" key="3">
    <source>
        <dbReference type="ARBA" id="ARBA00022692"/>
    </source>
</evidence>
<feature type="compositionally biased region" description="Gly residues" evidence="9">
    <location>
        <begin position="357"/>
        <end position="366"/>
    </location>
</feature>
<comment type="subcellular location">
    <subcellularLocation>
        <location evidence="1">Membrane</location>
        <topology evidence="1">Multi-pass membrane protein</topology>
    </subcellularLocation>
</comment>
<dbReference type="PRINTS" id="PR01813">
    <property type="entry name" value="ANNEXINFUNGI"/>
</dbReference>